<dbReference type="AlphaFoldDB" id="A0A8B2Z719"/>
<organism evidence="1 2">
    <name type="scientific">Ligilactobacillus ruminis</name>
    <dbReference type="NCBI Taxonomy" id="1623"/>
    <lineage>
        <taxon>Bacteria</taxon>
        <taxon>Bacillati</taxon>
        <taxon>Bacillota</taxon>
        <taxon>Bacilli</taxon>
        <taxon>Lactobacillales</taxon>
        <taxon>Lactobacillaceae</taxon>
        <taxon>Ligilactobacillus</taxon>
    </lineage>
</organism>
<dbReference type="EMBL" id="QSQR01000001">
    <property type="protein sequence ID" value="RGK48383.1"/>
    <property type="molecule type" value="Genomic_DNA"/>
</dbReference>
<sequence>MSFFVLTEKCRAANEKRCKNTGKFQKASFSRLSASNALIQRKNKDDVSNFVRPRVKKQSAFAQFTTAELKCYNGSVWIINDKRRKFVIRTSFDWKH</sequence>
<proteinExistence type="predicted"/>
<protein>
    <submittedName>
        <fullName evidence="1">Uncharacterized protein</fullName>
    </submittedName>
</protein>
<evidence type="ECO:0000313" key="1">
    <source>
        <dbReference type="EMBL" id="RGK48383.1"/>
    </source>
</evidence>
<reference evidence="1 2" key="1">
    <citation type="submission" date="2018-08" db="EMBL/GenBank/DDBJ databases">
        <title>A genome reference for cultivated species of the human gut microbiota.</title>
        <authorList>
            <person name="Zou Y."/>
            <person name="Xue W."/>
            <person name="Luo G."/>
        </authorList>
    </citation>
    <scope>NUCLEOTIDE SEQUENCE [LARGE SCALE GENOMIC DNA]</scope>
    <source>
        <strain evidence="1 2">TF10-9AT</strain>
    </source>
</reference>
<evidence type="ECO:0000313" key="2">
    <source>
        <dbReference type="Proteomes" id="UP000260790"/>
    </source>
</evidence>
<name>A0A8B2Z719_9LACO</name>
<comment type="caution">
    <text evidence="1">The sequence shown here is derived from an EMBL/GenBank/DDBJ whole genome shotgun (WGS) entry which is preliminary data.</text>
</comment>
<dbReference type="Proteomes" id="UP000260790">
    <property type="component" value="Unassembled WGS sequence"/>
</dbReference>
<gene>
    <name evidence="1" type="ORF">DXD09_01225</name>
</gene>
<accession>A0A8B2Z719</accession>